<keyword evidence="9" id="KW-1185">Reference proteome</keyword>
<evidence type="ECO:0000313" key="2">
    <source>
        <dbReference type="EMBL" id="AWU74126.1"/>
    </source>
</evidence>
<dbReference type="InterPro" id="IPR036273">
    <property type="entry name" value="CRAL/TRIO_N_dom_sf"/>
</dbReference>
<dbReference type="EMBL" id="MQVM01000013">
    <property type="protein sequence ID" value="ONH73671.1"/>
    <property type="molecule type" value="Genomic_DNA"/>
</dbReference>
<dbReference type="STRING" id="4909.A0A099NXL6"/>
<dbReference type="GO" id="GO:0051286">
    <property type="term" value="C:cell tip"/>
    <property type="evidence" value="ECO:0007669"/>
    <property type="project" value="EnsemblFungi"/>
</dbReference>
<dbReference type="SUPFAM" id="SSF52087">
    <property type="entry name" value="CRAL/TRIO domain"/>
    <property type="match status" value="1"/>
</dbReference>
<dbReference type="Pfam" id="PF00650">
    <property type="entry name" value="CRAL_TRIO"/>
    <property type="match status" value="1"/>
</dbReference>
<dbReference type="PROSITE" id="PS50191">
    <property type="entry name" value="CRAL_TRIO"/>
    <property type="match status" value="1"/>
</dbReference>
<dbReference type="Proteomes" id="UP000029867">
    <property type="component" value="Unassembled WGS sequence"/>
</dbReference>
<dbReference type="Gene3D" id="1.10.8.20">
    <property type="entry name" value="N-terminal domain of phosphatidylinositol transfer protein sec14p"/>
    <property type="match status" value="1"/>
</dbReference>
<dbReference type="SUPFAM" id="SSF46938">
    <property type="entry name" value="CRAL/TRIO N-terminal domain"/>
    <property type="match status" value="1"/>
</dbReference>
<feature type="domain" description="CRAL-TRIO" evidence="1">
    <location>
        <begin position="98"/>
        <end position="271"/>
    </location>
</feature>
<evidence type="ECO:0000313" key="3">
    <source>
        <dbReference type="EMBL" id="KGK36636.1"/>
    </source>
</evidence>
<reference evidence="5 8" key="5">
    <citation type="submission" date="2017-05" db="EMBL/GenBank/DDBJ databases">
        <title>The Genome Sequence of Candida krusei Ckrusei653.</title>
        <authorList>
            <person name="Cuomo C."/>
            <person name="Forche A."/>
            <person name="Young S."/>
            <person name="Abouelleil A."/>
            <person name="Cao P."/>
            <person name="Chapman S."/>
            <person name="Cusick C."/>
            <person name="Shea T."/>
            <person name="Nusbaum C."/>
            <person name="Birren B."/>
        </authorList>
    </citation>
    <scope>NUCLEOTIDE SEQUENCE [LARGE SCALE GENOMIC DNA]</scope>
    <source>
        <strain evidence="5 8">Ckrusei653</strain>
    </source>
</reference>
<dbReference type="InterPro" id="IPR011074">
    <property type="entry name" value="CRAL/TRIO_N_dom"/>
</dbReference>
<evidence type="ECO:0000313" key="5">
    <source>
        <dbReference type="EMBL" id="OUT23604.1"/>
    </source>
</evidence>
<proteinExistence type="predicted"/>
<dbReference type="InterPro" id="IPR036865">
    <property type="entry name" value="CRAL-TRIO_dom_sf"/>
</dbReference>
<organism evidence="3 6">
    <name type="scientific">Pichia kudriavzevii</name>
    <name type="common">Yeast</name>
    <name type="synonym">Issatchenkia orientalis</name>
    <dbReference type="NCBI Taxonomy" id="4909"/>
    <lineage>
        <taxon>Eukaryota</taxon>
        <taxon>Fungi</taxon>
        <taxon>Dikarya</taxon>
        <taxon>Ascomycota</taxon>
        <taxon>Saccharomycotina</taxon>
        <taxon>Pichiomycetes</taxon>
        <taxon>Pichiales</taxon>
        <taxon>Pichiaceae</taxon>
        <taxon>Pichia</taxon>
    </lineage>
</organism>
<protein>
    <submittedName>
        <fullName evidence="4">SEC14 cytosolic factor</fullName>
    </submittedName>
</protein>
<dbReference type="EMBL" id="NHMM01000002">
    <property type="protein sequence ID" value="OUT23604.1"/>
    <property type="molecule type" value="Genomic_DNA"/>
</dbReference>
<reference evidence="4" key="4">
    <citation type="submission" date="2017-01" db="EMBL/GenBank/DDBJ databases">
        <authorList>
            <person name="Mah S.A."/>
            <person name="Swanson W.J."/>
            <person name="Moy G.W."/>
            <person name="Vacquier V.D."/>
        </authorList>
    </citation>
    <scope>NUCLEOTIDE SEQUENCE [LARGE SCALE GENOMIC DNA]</scope>
    <source>
        <strain evidence="4">129</strain>
    </source>
</reference>
<sequence>MSEQEILDTLPKIVAKPPLGQTGFPGYLTDAEKSALEQLRLLVEAQGYTERIDDATLLRFLRARKFDVMKALEMYTACEKWRKEYGTNTILEDFKYEEKPIVAKYYPRYYHKTDKEGRPVYIEELGKVNVTEMYKITTQERMLKNLVWEYESFAKHRLPACSRKAGFLVETSCTILDLKGISITAASQVLSYVREASYIGQNYYPERMGKFYLINAPFGFSTAFRLFKPFLDPVTVSKIFILGSSYKKDLLAQIPAENLPTKFGGTSEVSEAEGGLYLSDIGPWRDPKYIGPEGEAPTN</sequence>
<evidence type="ECO:0000313" key="9">
    <source>
        <dbReference type="Proteomes" id="UP000249293"/>
    </source>
</evidence>
<dbReference type="EMBL" id="CP028773">
    <property type="protein sequence ID" value="AWU74126.1"/>
    <property type="molecule type" value="Genomic_DNA"/>
</dbReference>
<dbReference type="Gene3D" id="3.40.525.10">
    <property type="entry name" value="CRAL-TRIO lipid binding domain"/>
    <property type="match status" value="1"/>
</dbReference>
<dbReference type="GO" id="GO:0120019">
    <property type="term" value="F:phosphatidylcholine transfer activity"/>
    <property type="evidence" value="ECO:0007669"/>
    <property type="project" value="EnsemblFungi"/>
</dbReference>
<evidence type="ECO:0000313" key="6">
    <source>
        <dbReference type="Proteomes" id="UP000029867"/>
    </source>
</evidence>
<evidence type="ECO:0000259" key="1">
    <source>
        <dbReference type="PROSITE" id="PS50191"/>
    </source>
</evidence>
<dbReference type="VEuPathDB" id="FungiDB:C5L36_0A07280"/>
<dbReference type="Pfam" id="PF03765">
    <property type="entry name" value="CRAL_TRIO_N"/>
    <property type="match status" value="1"/>
</dbReference>
<dbReference type="GO" id="GO:0005634">
    <property type="term" value="C:nucleus"/>
    <property type="evidence" value="ECO:0007669"/>
    <property type="project" value="EnsemblFungi"/>
</dbReference>
<dbReference type="Proteomes" id="UP000189274">
    <property type="component" value="Unassembled WGS sequence"/>
</dbReference>
<evidence type="ECO:0000313" key="8">
    <source>
        <dbReference type="Proteomes" id="UP000195871"/>
    </source>
</evidence>
<dbReference type="SMART" id="SM00516">
    <property type="entry name" value="SEC14"/>
    <property type="match status" value="1"/>
</dbReference>
<dbReference type="GO" id="GO:0031322">
    <property type="term" value="P:ascospore-type prospore-specific spindle pole body remodeling"/>
    <property type="evidence" value="ECO:0007669"/>
    <property type="project" value="EnsemblFungi"/>
</dbReference>
<dbReference type="OrthoDB" id="1434354at2759"/>
<dbReference type="GO" id="GO:0008526">
    <property type="term" value="F:phosphatidylinositol transfer activity"/>
    <property type="evidence" value="ECO:0007669"/>
    <property type="project" value="EnsemblFungi"/>
</dbReference>
<dbReference type="PANTHER" id="PTHR45657">
    <property type="entry name" value="CRAL-TRIO DOMAIN-CONTAINING PROTEIN YKL091C-RELATED"/>
    <property type="match status" value="1"/>
</dbReference>
<dbReference type="InterPro" id="IPR051026">
    <property type="entry name" value="PI/PC_transfer"/>
</dbReference>
<dbReference type="GO" id="GO:0032153">
    <property type="term" value="C:cell division site"/>
    <property type="evidence" value="ECO:0007669"/>
    <property type="project" value="EnsemblFungi"/>
</dbReference>
<dbReference type="eggNOG" id="KOG1471">
    <property type="taxonomic scope" value="Eukaryota"/>
</dbReference>
<dbReference type="PRINTS" id="PR00180">
    <property type="entry name" value="CRETINALDHBP"/>
</dbReference>
<dbReference type="HOGENOM" id="CLU_014001_0_1_1"/>
<dbReference type="CDD" id="cd00170">
    <property type="entry name" value="SEC14"/>
    <property type="match status" value="1"/>
</dbReference>
<dbReference type="Proteomes" id="UP000195871">
    <property type="component" value="Unassembled WGS sequence"/>
</dbReference>
<dbReference type="AlphaFoldDB" id="A0A099NXL6"/>
<reference evidence="6" key="1">
    <citation type="journal article" date="2014" name="Microb. Cell Fact.">
        <title>Exploiting Issatchenkia orientalis SD108 for succinic acid production.</title>
        <authorList>
            <person name="Xiao H."/>
            <person name="Shao Z."/>
            <person name="Jiang Y."/>
            <person name="Dole S."/>
            <person name="Zhao H."/>
        </authorList>
    </citation>
    <scope>NUCLEOTIDE SEQUENCE [LARGE SCALE GENOMIC DNA]</scope>
    <source>
        <strain evidence="6">SD108</strain>
    </source>
</reference>
<accession>A0A099NXL6</accession>
<dbReference type="InterPro" id="IPR001251">
    <property type="entry name" value="CRAL-TRIO_dom"/>
</dbReference>
<dbReference type="GO" id="GO:0006892">
    <property type="term" value="P:post-Golgi vesicle-mediated transport"/>
    <property type="evidence" value="ECO:0007669"/>
    <property type="project" value="EnsemblFungi"/>
</dbReference>
<reference evidence="7" key="3">
    <citation type="journal article" date="2017" name="Genome Announc.">
        <title>Genome sequences of Cyberlindnera fabianii 65, Pichia kudriavzevii 129, and Saccharomyces cerevisiae 131 isolated from fermented masau fruits in Zimbabwe.</title>
        <authorList>
            <person name="van Rijswijck I.M.H."/>
            <person name="Derks M.F.L."/>
            <person name="Abee T."/>
            <person name="de Ridder D."/>
            <person name="Smid E.J."/>
        </authorList>
    </citation>
    <scope>NUCLEOTIDE SEQUENCE [LARGE SCALE GENOMIC DNA]</scope>
    <source>
        <strain evidence="7">129</strain>
    </source>
</reference>
<evidence type="ECO:0000313" key="7">
    <source>
        <dbReference type="Proteomes" id="UP000189274"/>
    </source>
</evidence>
<dbReference type="PANTHER" id="PTHR45657:SF1">
    <property type="entry name" value="CRAL-TRIO DOMAIN-CONTAINING PROTEIN YKL091C-RELATED"/>
    <property type="match status" value="1"/>
</dbReference>
<dbReference type="EMBL" id="JQFK01000060">
    <property type="protein sequence ID" value="KGK36636.1"/>
    <property type="molecule type" value="Genomic_DNA"/>
</dbReference>
<reference evidence="2 9" key="6">
    <citation type="submission" date="2018-06" db="EMBL/GenBank/DDBJ databases">
        <title>Population genomics shows no distinction between pathogenic Candida krusei and environmental Pichia kudriavzevii: One species, four names.</title>
        <authorList>
            <person name="Douglass A.P."/>
            <person name="Offei B."/>
            <person name="Braun-Galleani S."/>
            <person name="Coughlan A.Y."/>
            <person name="Martos A."/>
            <person name="Ortiz-Merino R.A."/>
            <person name="Byrne K.P."/>
            <person name="Wolfe K.H."/>
        </authorList>
    </citation>
    <scope>NUCLEOTIDE SEQUENCE [LARGE SCALE GENOMIC DNA]</scope>
    <source>
        <strain evidence="2 9">CBS573</strain>
    </source>
</reference>
<dbReference type="Proteomes" id="UP000249293">
    <property type="component" value="Chromosome 1"/>
</dbReference>
<reference evidence="3" key="2">
    <citation type="submission" date="2014-08" db="EMBL/GenBank/DDBJ databases">
        <title>Exploiting Issatchenkia orientalis SD108 for Succinic Acid Production.</title>
        <authorList>
            <person name="Xiao H."/>
            <person name="Shao Z."/>
            <person name="Jiang Y."/>
            <person name="Dole S."/>
            <person name="Zhao H."/>
        </authorList>
    </citation>
    <scope>NUCLEOTIDE SEQUENCE [LARGE SCALE GENOMIC DNA]</scope>
    <source>
        <strain evidence="3">SD108</strain>
    </source>
</reference>
<dbReference type="SMART" id="SM01100">
    <property type="entry name" value="CRAL_TRIO_N"/>
    <property type="match status" value="1"/>
</dbReference>
<dbReference type="GO" id="GO:0120010">
    <property type="term" value="P:intermembrane phospholipid transfer"/>
    <property type="evidence" value="ECO:0007669"/>
    <property type="project" value="EnsemblFungi"/>
</dbReference>
<gene>
    <name evidence="4" type="ORF">BOH78_2980</name>
    <name evidence="2" type="ORF">C5L36_0A07280</name>
    <name evidence="5" type="ORF">CAS74_001930</name>
    <name evidence="3" type="ORF">JL09_g4207</name>
</gene>
<dbReference type="FunFam" id="3.40.525.10:FF:000011">
    <property type="entry name" value="SEC14 cytosolic factor"/>
    <property type="match status" value="1"/>
</dbReference>
<dbReference type="GO" id="GO:0032120">
    <property type="term" value="P:ascospore-type prospore membrane formation"/>
    <property type="evidence" value="ECO:0007669"/>
    <property type="project" value="EnsemblFungi"/>
</dbReference>
<evidence type="ECO:0000313" key="4">
    <source>
        <dbReference type="EMBL" id="ONH73671.1"/>
    </source>
</evidence>
<dbReference type="GO" id="GO:0005628">
    <property type="term" value="C:prospore membrane"/>
    <property type="evidence" value="ECO:0007669"/>
    <property type="project" value="EnsemblFungi"/>
</dbReference>
<name>A0A099NXL6_PICKU</name>